<feature type="region of interest" description="Disordered" evidence="2">
    <location>
        <begin position="41"/>
        <end position="122"/>
    </location>
</feature>
<dbReference type="Gene3D" id="2.60.120.10">
    <property type="entry name" value="Jelly Rolls"/>
    <property type="match status" value="1"/>
</dbReference>
<feature type="compositionally biased region" description="Basic and acidic residues" evidence="2">
    <location>
        <begin position="53"/>
        <end position="74"/>
    </location>
</feature>
<dbReference type="InterPro" id="IPR014710">
    <property type="entry name" value="RmlC-like_jellyroll"/>
</dbReference>
<feature type="compositionally biased region" description="Polar residues" evidence="2">
    <location>
        <begin position="88"/>
        <end position="105"/>
    </location>
</feature>
<feature type="transmembrane region" description="Helical" evidence="3">
    <location>
        <begin position="138"/>
        <end position="157"/>
    </location>
</feature>
<proteinExistence type="predicted"/>
<keyword evidence="3" id="KW-1133">Transmembrane helix</keyword>
<evidence type="ECO:0000256" key="2">
    <source>
        <dbReference type="SAM" id="MobiDB-lite"/>
    </source>
</evidence>
<reference evidence="5" key="1">
    <citation type="submission" date="2016-10" db="EMBL/GenBank/DDBJ databases">
        <authorList>
            <person name="Benchimol M."/>
            <person name="Almeida L.G."/>
            <person name="Vasconcelos A.T."/>
            <person name="Perreira-Neves A."/>
            <person name="Rosa I.A."/>
            <person name="Tasca T."/>
            <person name="Bogo M.R."/>
            <person name="de Souza W."/>
        </authorList>
    </citation>
    <scope>NUCLEOTIDE SEQUENCE [LARGE SCALE GENOMIC DNA]</scope>
    <source>
        <strain evidence="5">K</strain>
    </source>
</reference>
<dbReference type="InterPro" id="IPR050866">
    <property type="entry name" value="CNG_cation_channel"/>
</dbReference>
<feature type="domain" description="Cyclic nucleotide-binding" evidence="4">
    <location>
        <begin position="444"/>
        <end position="544"/>
    </location>
</feature>
<dbReference type="OrthoDB" id="421226at2759"/>
<dbReference type="GO" id="GO:0044877">
    <property type="term" value="F:protein-containing complex binding"/>
    <property type="evidence" value="ECO:0007669"/>
    <property type="project" value="TreeGrafter"/>
</dbReference>
<evidence type="ECO:0000256" key="1">
    <source>
        <dbReference type="ARBA" id="ARBA00023286"/>
    </source>
</evidence>
<dbReference type="PROSITE" id="PS50042">
    <property type="entry name" value="CNMP_BINDING_3"/>
    <property type="match status" value="1"/>
</dbReference>
<dbReference type="Pfam" id="PF00027">
    <property type="entry name" value="cNMP_binding"/>
    <property type="match status" value="1"/>
</dbReference>
<dbReference type="SMART" id="SM00100">
    <property type="entry name" value="cNMP"/>
    <property type="match status" value="1"/>
</dbReference>
<dbReference type="AlphaFoldDB" id="A0A1J4KJJ4"/>
<feature type="transmembrane region" description="Helical" evidence="3">
    <location>
        <begin position="163"/>
        <end position="188"/>
    </location>
</feature>
<sequence length="664" mass="77050">MGFLNISDKFKIFEFLIPNPLTMSDDDVDPSELSSIEYELDEEQTHTSAHSSHFSEEDRIHENIDSHEKNEAKKTNQQTGKLPFISIDGNNPNGTNPNLDDNPNISGKDVPSFTTHKKKKKKPYGINPYHPLRRAWEYWMFLLSELVFWIIPYQWIFDYDLTFLWILPSLIIDLFFLADVFISTRTGFMNFGIIELKKEFIKNYIPKWRLIIYWISPWPYYLIGYFLNSKLIYRITMTISIIRIIRLYDAYITMKRNLIDNIPLTKMAMLFTMMFTVIHVFSCAFWLTGHLELPGPSWIDLVAGIKEESQIYQYFHTYYYITTTILTIGYGDIHPYTFPEICVIIVVEAIGVFFYNFLVSNMVSIVADPTRTGFLMKYQKIFSAFKWRGVSDESMNELLRFYEYIWDLDRDQNDFYETAAKMPESLQRRISLALHMEIFNRVDAFQDLPTKVLEEVGLALKPKVFTPGDFLLKAGKVSDKMYFITEGKVDVLNACGSFITSFDGSTGTVFGESSVINGTEEVTCVIAETYVEAYALSKKDLDSIQGIHENFARVRMNRHHHEIHQNRHEAFNVSITGVHNPVNPINLHHFRVHHMNQNNLSNIPRLDPTNNTNGNNVDQNMNDPTNLATASPRRVIPGSADRHTTIVRNPLRTDVPDHFEYPPV</sequence>
<dbReference type="SUPFAM" id="SSF81324">
    <property type="entry name" value="Voltage-gated potassium channels"/>
    <property type="match status" value="1"/>
</dbReference>
<dbReference type="EMBL" id="MLAK01000637">
    <property type="protein sequence ID" value="OHT09533.1"/>
    <property type="molecule type" value="Genomic_DNA"/>
</dbReference>
<organism evidence="5 6">
    <name type="scientific">Tritrichomonas foetus</name>
    <dbReference type="NCBI Taxonomy" id="1144522"/>
    <lineage>
        <taxon>Eukaryota</taxon>
        <taxon>Metamonada</taxon>
        <taxon>Parabasalia</taxon>
        <taxon>Tritrichomonadida</taxon>
        <taxon>Tritrichomonadidae</taxon>
        <taxon>Tritrichomonas</taxon>
    </lineage>
</organism>
<dbReference type="VEuPathDB" id="TrichDB:TRFO_21585"/>
<keyword evidence="5" id="KW-0407">Ion channel</keyword>
<feature type="transmembrane region" description="Helical" evidence="3">
    <location>
        <begin position="231"/>
        <end position="248"/>
    </location>
</feature>
<dbReference type="PANTHER" id="PTHR45638">
    <property type="entry name" value="CYCLIC NUCLEOTIDE-GATED CATION CHANNEL SUBUNIT A"/>
    <property type="match status" value="1"/>
</dbReference>
<comment type="caution">
    <text evidence="5">The sequence shown here is derived from an EMBL/GenBank/DDBJ whole genome shotgun (WGS) entry which is preliminary data.</text>
</comment>
<keyword evidence="6" id="KW-1185">Reference proteome</keyword>
<evidence type="ECO:0000256" key="3">
    <source>
        <dbReference type="SAM" id="Phobius"/>
    </source>
</evidence>
<feature type="transmembrane region" description="Helical" evidence="3">
    <location>
        <begin position="311"/>
        <end position="331"/>
    </location>
</feature>
<gene>
    <name evidence="5" type="ORF">TRFO_21585</name>
</gene>
<dbReference type="Proteomes" id="UP000179807">
    <property type="component" value="Unassembled WGS sequence"/>
</dbReference>
<evidence type="ECO:0000313" key="6">
    <source>
        <dbReference type="Proteomes" id="UP000179807"/>
    </source>
</evidence>
<feature type="transmembrane region" description="Helical" evidence="3">
    <location>
        <begin position="338"/>
        <end position="358"/>
    </location>
</feature>
<dbReference type="RefSeq" id="XP_068362669.1">
    <property type="nucleotide sequence ID" value="XM_068502068.1"/>
</dbReference>
<evidence type="ECO:0000259" key="4">
    <source>
        <dbReference type="PROSITE" id="PS50042"/>
    </source>
</evidence>
<dbReference type="SUPFAM" id="SSF51206">
    <property type="entry name" value="cAMP-binding domain-like"/>
    <property type="match status" value="1"/>
</dbReference>
<dbReference type="GeneID" id="94836772"/>
<protein>
    <submittedName>
        <fullName evidence="5">Voltage and ligand gated potassium channel</fullName>
    </submittedName>
</protein>
<dbReference type="Pfam" id="PF07885">
    <property type="entry name" value="Ion_trans_2"/>
    <property type="match status" value="1"/>
</dbReference>
<keyword evidence="1" id="KW-1071">Ligand-gated ion channel</keyword>
<keyword evidence="1" id="KW-0406">Ion transport</keyword>
<dbReference type="InterPro" id="IPR018490">
    <property type="entry name" value="cNMP-bd_dom_sf"/>
</dbReference>
<dbReference type="Gene3D" id="1.10.287.70">
    <property type="match status" value="1"/>
</dbReference>
<dbReference type="PANTHER" id="PTHR45638:SF11">
    <property type="entry name" value="CYCLIC NUCLEOTIDE-GATED CATION CHANNEL SUBUNIT A"/>
    <property type="match status" value="1"/>
</dbReference>
<name>A0A1J4KJJ4_9EUKA</name>
<keyword evidence="3" id="KW-0812">Transmembrane</keyword>
<feature type="transmembrane region" description="Helical" evidence="3">
    <location>
        <begin position="268"/>
        <end position="291"/>
    </location>
</feature>
<dbReference type="InterPro" id="IPR013099">
    <property type="entry name" value="K_chnl_dom"/>
</dbReference>
<keyword evidence="1" id="KW-0813">Transport</keyword>
<evidence type="ECO:0000313" key="5">
    <source>
        <dbReference type="EMBL" id="OHT09533.1"/>
    </source>
</evidence>
<dbReference type="InterPro" id="IPR000595">
    <property type="entry name" value="cNMP-bd_dom"/>
</dbReference>
<feature type="transmembrane region" description="Helical" evidence="3">
    <location>
        <begin position="208"/>
        <end position="225"/>
    </location>
</feature>
<dbReference type="GO" id="GO:0005221">
    <property type="term" value="F:intracellularly cyclic nucleotide-activated monoatomic cation channel activity"/>
    <property type="evidence" value="ECO:0007669"/>
    <property type="project" value="InterPro"/>
</dbReference>
<accession>A0A1J4KJJ4</accession>
<keyword evidence="3" id="KW-0472">Membrane</keyword>
<dbReference type="CDD" id="cd00038">
    <property type="entry name" value="CAP_ED"/>
    <property type="match status" value="1"/>
</dbReference>